<evidence type="ECO:0000256" key="8">
    <source>
        <dbReference type="ARBA" id="ARBA00022833"/>
    </source>
</evidence>
<dbReference type="InterPro" id="IPR011129">
    <property type="entry name" value="CSD"/>
</dbReference>
<evidence type="ECO:0000256" key="1">
    <source>
        <dbReference type="ARBA" id="ARBA00004496"/>
    </source>
</evidence>
<dbReference type="InterPro" id="IPR036875">
    <property type="entry name" value="Znf_CCHC_sf"/>
</dbReference>
<dbReference type="Gene3D" id="4.10.60.10">
    <property type="entry name" value="Zinc finger, CCHC-type"/>
    <property type="match status" value="1"/>
</dbReference>
<dbReference type="SMART" id="SM00343">
    <property type="entry name" value="ZnF_C2HC"/>
    <property type="match status" value="2"/>
</dbReference>
<dbReference type="InterPro" id="IPR001878">
    <property type="entry name" value="Znf_CCHC"/>
</dbReference>
<keyword evidence="10" id="KW-0943">RNA-mediated gene silencing</keyword>
<feature type="compositionally biased region" description="Low complexity" evidence="13">
    <location>
        <begin position="167"/>
        <end position="186"/>
    </location>
</feature>
<dbReference type="Proteomes" id="UP001318040">
    <property type="component" value="Chromosome 49"/>
</dbReference>
<evidence type="ECO:0000256" key="11">
    <source>
        <dbReference type="ARBA" id="ARBA00023242"/>
    </source>
</evidence>
<dbReference type="Pfam" id="PF00313">
    <property type="entry name" value="CSD"/>
    <property type="match status" value="1"/>
</dbReference>
<evidence type="ECO:0000256" key="5">
    <source>
        <dbReference type="ARBA" id="ARBA00022723"/>
    </source>
</evidence>
<dbReference type="InterPro" id="IPR051373">
    <property type="entry name" value="Lin-28_RNA-binding"/>
</dbReference>
<proteinExistence type="inferred from homology"/>
<keyword evidence="4" id="KW-0963">Cytoplasm</keyword>
<sequence>MAEAGASRGPGEEGQQVFHGTGYCKWFNVRMGFGFIAMTNREGQPVDPPQDVFVHQSKVFMEGFRSLREGELLEFSYRKSAKGLETIRVTGPGGAPCAGSERRPKSKAVPKPRRPRGDRCYNCGGLDHHAKECTLPPQPKKCHFCQSTSHMMANCPLRGAGGPPAGPSSGPGHFGPHPESSSSHSP</sequence>
<dbReference type="InterPro" id="IPR054081">
    <property type="entry name" value="Lin-28A-like_Znf-CCHC_2"/>
</dbReference>
<evidence type="ECO:0000259" key="14">
    <source>
        <dbReference type="PROSITE" id="PS50158"/>
    </source>
</evidence>
<dbReference type="RefSeq" id="XP_032828772.1">
    <property type="nucleotide sequence ID" value="XM_032972881.1"/>
</dbReference>
<dbReference type="FunFam" id="2.40.50.140:FF:000087">
    <property type="entry name" value="Protein lin-28 homolog B"/>
    <property type="match status" value="1"/>
</dbReference>
<evidence type="ECO:0000256" key="9">
    <source>
        <dbReference type="ARBA" id="ARBA00022884"/>
    </source>
</evidence>
<organism evidence="16 17">
    <name type="scientific">Petromyzon marinus</name>
    <name type="common">Sea lamprey</name>
    <dbReference type="NCBI Taxonomy" id="7757"/>
    <lineage>
        <taxon>Eukaryota</taxon>
        <taxon>Metazoa</taxon>
        <taxon>Chordata</taxon>
        <taxon>Craniata</taxon>
        <taxon>Vertebrata</taxon>
        <taxon>Cyclostomata</taxon>
        <taxon>Hyperoartia</taxon>
        <taxon>Petromyzontiformes</taxon>
        <taxon>Petromyzontidae</taxon>
        <taxon>Petromyzon</taxon>
    </lineage>
</organism>
<evidence type="ECO:0000256" key="12">
    <source>
        <dbReference type="PROSITE-ProRule" id="PRU00047"/>
    </source>
</evidence>
<dbReference type="GO" id="GO:0031054">
    <property type="term" value="P:pre-miRNA processing"/>
    <property type="evidence" value="ECO:0007669"/>
    <property type="project" value="TreeGrafter"/>
</dbReference>
<comment type="similarity">
    <text evidence="3">Belongs to the lin-28 family.</text>
</comment>
<dbReference type="PANTHER" id="PTHR46109">
    <property type="entry name" value="PROTEIN LIN-28"/>
    <property type="match status" value="1"/>
</dbReference>
<dbReference type="PRINTS" id="PR00050">
    <property type="entry name" value="COLDSHOCK"/>
</dbReference>
<dbReference type="PROSITE" id="PS51857">
    <property type="entry name" value="CSD_2"/>
    <property type="match status" value="1"/>
</dbReference>
<evidence type="ECO:0000256" key="3">
    <source>
        <dbReference type="ARBA" id="ARBA00008840"/>
    </source>
</evidence>
<dbReference type="InterPro" id="IPR012340">
    <property type="entry name" value="NA-bd_OB-fold"/>
</dbReference>
<evidence type="ECO:0000313" key="17">
    <source>
        <dbReference type="RefSeq" id="XP_032828772.1"/>
    </source>
</evidence>
<dbReference type="GO" id="GO:0003729">
    <property type="term" value="F:mRNA binding"/>
    <property type="evidence" value="ECO:0007669"/>
    <property type="project" value="TreeGrafter"/>
</dbReference>
<evidence type="ECO:0000256" key="7">
    <source>
        <dbReference type="ARBA" id="ARBA00022771"/>
    </source>
</evidence>
<dbReference type="SUPFAM" id="SSF57756">
    <property type="entry name" value="Retrovirus zinc finger-like domains"/>
    <property type="match status" value="1"/>
</dbReference>
<dbReference type="Pfam" id="PF21890">
    <property type="entry name" value="Lin-28A-like_zf-CCHC_2"/>
    <property type="match status" value="1"/>
</dbReference>
<dbReference type="SMART" id="SM00357">
    <property type="entry name" value="CSP"/>
    <property type="match status" value="1"/>
</dbReference>
<dbReference type="FunFam" id="4.10.60.10:FF:000007">
    <property type="entry name" value="Protein lin-28 homolog A"/>
    <property type="match status" value="1"/>
</dbReference>
<keyword evidence="8" id="KW-0862">Zinc</keyword>
<keyword evidence="16" id="KW-1185">Reference proteome</keyword>
<evidence type="ECO:0000256" key="10">
    <source>
        <dbReference type="ARBA" id="ARBA00023158"/>
    </source>
</evidence>
<feature type="region of interest" description="Disordered" evidence="13">
    <location>
        <begin position="93"/>
        <end position="118"/>
    </location>
</feature>
<evidence type="ECO:0000256" key="2">
    <source>
        <dbReference type="ARBA" id="ARBA00004604"/>
    </source>
</evidence>
<keyword evidence="9" id="KW-0694">RNA-binding</keyword>
<dbReference type="GO" id="GO:0008270">
    <property type="term" value="F:zinc ion binding"/>
    <property type="evidence" value="ECO:0007669"/>
    <property type="project" value="UniProtKB-KW"/>
</dbReference>
<dbReference type="KEGG" id="pmrn:116953043"/>
<dbReference type="InterPro" id="IPR002059">
    <property type="entry name" value="CSP_DNA-bd"/>
</dbReference>
<dbReference type="Gene3D" id="2.40.50.140">
    <property type="entry name" value="Nucleic acid-binding proteins"/>
    <property type="match status" value="1"/>
</dbReference>
<dbReference type="GO" id="GO:0005737">
    <property type="term" value="C:cytoplasm"/>
    <property type="evidence" value="ECO:0007669"/>
    <property type="project" value="UniProtKB-SubCell"/>
</dbReference>
<feature type="domain" description="CSD" evidence="15">
    <location>
        <begin position="19"/>
        <end position="91"/>
    </location>
</feature>
<accession>A0AAJ7XC55</accession>
<dbReference type="GeneID" id="116953043"/>
<keyword evidence="5" id="KW-0479">Metal-binding</keyword>
<evidence type="ECO:0000256" key="13">
    <source>
        <dbReference type="SAM" id="MobiDB-lite"/>
    </source>
</evidence>
<dbReference type="CDD" id="cd04458">
    <property type="entry name" value="CSP_CDS"/>
    <property type="match status" value="1"/>
</dbReference>
<evidence type="ECO:0000256" key="4">
    <source>
        <dbReference type="ARBA" id="ARBA00022490"/>
    </source>
</evidence>
<feature type="domain" description="CCHC-type" evidence="14">
    <location>
        <begin position="119"/>
        <end position="133"/>
    </location>
</feature>
<protein>
    <submittedName>
        <fullName evidence="17">Protein lin-28 homolog B-like isoform X1</fullName>
    </submittedName>
</protein>
<evidence type="ECO:0000313" key="16">
    <source>
        <dbReference type="Proteomes" id="UP001318040"/>
    </source>
</evidence>
<keyword evidence="6" id="KW-0677">Repeat</keyword>
<evidence type="ECO:0000259" key="15">
    <source>
        <dbReference type="PROSITE" id="PS51857"/>
    </source>
</evidence>
<gene>
    <name evidence="17" type="primary">LOC116953043</name>
</gene>
<dbReference type="AlphaFoldDB" id="A0AAJ7XC55"/>
<dbReference type="SUPFAM" id="SSF50249">
    <property type="entry name" value="Nucleic acid-binding proteins"/>
    <property type="match status" value="1"/>
</dbReference>
<reference evidence="17" key="1">
    <citation type="submission" date="2025-08" db="UniProtKB">
        <authorList>
            <consortium name="RefSeq"/>
        </authorList>
    </citation>
    <scope>IDENTIFICATION</scope>
    <source>
        <tissue evidence="17">Sperm</tissue>
    </source>
</reference>
<keyword evidence="11" id="KW-0539">Nucleus</keyword>
<dbReference type="PROSITE" id="PS50158">
    <property type="entry name" value="ZF_CCHC"/>
    <property type="match status" value="1"/>
</dbReference>
<comment type="subcellular location">
    <subcellularLocation>
        <location evidence="1">Cytoplasm</location>
    </subcellularLocation>
    <subcellularLocation>
        <location evidence="2">Nucleus</location>
        <location evidence="2">Nucleolus</location>
    </subcellularLocation>
</comment>
<dbReference type="PANTHER" id="PTHR46109:SF1">
    <property type="entry name" value="PROTEIN LIN-28 HOMOLOG"/>
    <property type="match status" value="1"/>
</dbReference>
<name>A0AAJ7XC55_PETMA</name>
<evidence type="ECO:0000256" key="6">
    <source>
        <dbReference type="ARBA" id="ARBA00022737"/>
    </source>
</evidence>
<feature type="compositionally biased region" description="Basic residues" evidence="13">
    <location>
        <begin position="104"/>
        <end position="116"/>
    </location>
</feature>
<feature type="region of interest" description="Disordered" evidence="13">
    <location>
        <begin position="153"/>
        <end position="186"/>
    </location>
</feature>
<dbReference type="Pfam" id="PF00098">
    <property type="entry name" value="zf-CCHC"/>
    <property type="match status" value="1"/>
</dbReference>
<keyword evidence="7 12" id="KW-0863">Zinc-finger</keyword>
<dbReference type="GO" id="GO:0005730">
    <property type="term" value="C:nucleolus"/>
    <property type="evidence" value="ECO:0007669"/>
    <property type="project" value="UniProtKB-SubCell"/>
</dbReference>